<keyword evidence="6" id="KW-1185">Reference proteome</keyword>
<dbReference type="AlphaFoldDB" id="A0A8T0GMV6"/>
<dbReference type="Proteomes" id="UP000822688">
    <property type="component" value="Chromosome 10"/>
</dbReference>
<dbReference type="PANTHER" id="PTHR13168:SF0">
    <property type="entry name" value="C-MYC-BINDING PROTEIN"/>
    <property type="match status" value="1"/>
</dbReference>
<organism evidence="5 6">
    <name type="scientific">Ceratodon purpureus</name>
    <name type="common">Fire moss</name>
    <name type="synonym">Dicranum purpureum</name>
    <dbReference type="NCBI Taxonomy" id="3225"/>
    <lineage>
        <taxon>Eukaryota</taxon>
        <taxon>Viridiplantae</taxon>
        <taxon>Streptophyta</taxon>
        <taxon>Embryophyta</taxon>
        <taxon>Bryophyta</taxon>
        <taxon>Bryophytina</taxon>
        <taxon>Bryopsida</taxon>
        <taxon>Dicranidae</taxon>
        <taxon>Pseudoditrichales</taxon>
        <taxon>Ditrichaceae</taxon>
        <taxon>Ceratodon</taxon>
    </lineage>
</organism>
<dbReference type="GO" id="GO:0003713">
    <property type="term" value="F:transcription coactivator activity"/>
    <property type="evidence" value="ECO:0007669"/>
    <property type="project" value="InterPro"/>
</dbReference>
<comment type="subcellular location">
    <subcellularLocation>
        <location evidence="1">Nucleus</location>
    </subcellularLocation>
</comment>
<proteinExistence type="inferred from homology"/>
<comment type="similarity">
    <text evidence="2">Belongs to the AMY1 family.</text>
</comment>
<dbReference type="GO" id="GO:0005634">
    <property type="term" value="C:nucleus"/>
    <property type="evidence" value="ECO:0007669"/>
    <property type="project" value="UniProtKB-SubCell"/>
</dbReference>
<evidence type="ECO:0000256" key="3">
    <source>
        <dbReference type="ARBA" id="ARBA00023242"/>
    </source>
</evidence>
<evidence type="ECO:0008006" key="7">
    <source>
        <dbReference type="Google" id="ProtNLM"/>
    </source>
</evidence>
<evidence type="ECO:0000313" key="5">
    <source>
        <dbReference type="EMBL" id="KAG0559845.1"/>
    </source>
</evidence>
<name>A0A8T0GMV6_CERPU</name>
<feature type="region of interest" description="Disordered" evidence="4">
    <location>
        <begin position="94"/>
        <end position="118"/>
    </location>
</feature>
<evidence type="ECO:0000313" key="6">
    <source>
        <dbReference type="Proteomes" id="UP000822688"/>
    </source>
</evidence>
<sequence length="118" mass="13378">MASEFKKEAYRKYLYSSGTIDSLTQVLVMLYETHDKPDNALEFIRKALGGPTKAEYDQLKKEKDELQTKFDVLLKQHAEACEQLQLLAPLDENSLEAKLPSPTSRSSQRASKKGSLKK</sequence>
<dbReference type="PANTHER" id="PTHR13168">
    <property type="entry name" value="ASSOCIATE OF C-MYC AMY-1"/>
    <property type="match status" value="1"/>
</dbReference>
<dbReference type="EMBL" id="CM026431">
    <property type="protein sequence ID" value="KAG0559845.1"/>
    <property type="molecule type" value="Genomic_DNA"/>
</dbReference>
<dbReference type="OrthoDB" id="524165at2759"/>
<evidence type="ECO:0000256" key="2">
    <source>
        <dbReference type="ARBA" id="ARBA00009389"/>
    </source>
</evidence>
<evidence type="ECO:0000256" key="1">
    <source>
        <dbReference type="ARBA" id="ARBA00004123"/>
    </source>
</evidence>
<keyword evidence="3" id="KW-0539">Nucleus</keyword>
<dbReference type="InterPro" id="IPR026060">
    <property type="entry name" value="AMY1"/>
</dbReference>
<accession>A0A8T0GMV6</accession>
<gene>
    <name evidence="5" type="ORF">KC19_10G133500</name>
</gene>
<protein>
    <recommendedName>
        <fullName evidence="7">c-Myc-binding protein</fullName>
    </recommendedName>
</protein>
<dbReference type="PRINTS" id="PR02028">
    <property type="entry name" value="CMYCBINDINGP"/>
</dbReference>
<comment type="caution">
    <text evidence="5">The sequence shown here is derived from an EMBL/GenBank/DDBJ whole genome shotgun (WGS) entry which is preliminary data.</text>
</comment>
<evidence type="ECO:0000256" key="4">
    <source>
        <dbReference type="SAM" id="MobiDB-lite"/>
    </source>
</evidence>
<reference evidence="5" key="1">
    <citation type="submission" date="2020-06" db="EMBL/GenBank/DDBJ databases">
        <title>WGS assembly of Ceratodon purpureus strain R40.</title>
        <authorList>
            <person name="Carey S.B."/>
            <person name="Jenkins J."/>
            <person name="Shu S."/>
            <person name="Lovell J.T."/>
            <person name="Sreedasyam A."/>
            <person name="Maumus F."/>
            <person name="Tiley G.P."/>
            <person name="Fernandez-Pozo N."/>
            <person name="Barry K."/>
            <person name="Chen C."/>
            <person name="Wang M."/>
            <person name="Lipzen A."/>
            <person name="Daum C."/>
            <person name="Saski C.A."/>
            <person name="Payton A.C."/>
            <person name="Mcbreen J.C."/>
            <person name="Conrad R.E."/>
            <person name="Kollar L.M."/>
            <person name="Olsson S."/>
            <person name="Huttunen S."/>
            <person name="Landis J.B."/>
            <person name="Wickett N.J."/>
            <person name="Johnson M.G."/>
            <person name="Rensing S.A."/>
            <person name="Grimwood J."/>
            <person name="Schmutz J."/>
            <person name="Mcdaniel S.F."/>
        </authorList>
    </citation>
    <scope>NUCLEOTIDE SEQUENCE</scope>
    <source>
        <strain evidence="5">R40</strain>
    </source>
</reference>